<gene>
    <name evidence="1" type="ORF">PCON_02452</name>
</gene>
<protein>
    <submittedName>
        <fullName evidence="1">Uncharacterized protein</fullName>
    </submittedName>
</protein>
<name>U4KU72_PYROM</name>
<dbReference type="Proteomes" id="UP000018144">
    <property type="component" value="Unassembled WGS sequence"/>
</dbReference>
<reference evidence="1 2" key="1">
    <citation type="journal article" date="2013" name="PLoS Genet.">
        <title>The genome and development-dependent transcriptomes of Pyronema confluens: a window into fungal evolution.</title>
        <authorList>
            <person name="Traeger S."/>
            <person name="Altegoer F."/>
            <person name="Freitag M."/>
            <person name="Gabaldon T."/>
            <person name="Kempken F."/>
            <person name="Kumar A."/>
            <person name="Marcet-Houben M."/>
            <person name="Poggeler S."/>
            <person name="Stajich J.E."/>
            <person name="Nowrousian M."/>
        </authorList>
    </citation>
    <scope>NUCLEOTIDE SEQUENCE [LARGE SCALE GENOMIC DNA]</scope>
    <source>
        <strain evidence="2">CBS 100304</strain>
        <tissue evidence="1">Vegetative mycelium</tissue>
    </source>
</reference>
<keyword evidence="2" id="KW-1185">Reference proteome</keyword>
<sequence>MEKLTWTSSHERLGRGGAVQCVGGLTAETSRIVGSTYANAACGEVFTAKVTRIFTPIDLADDHRPLYTGYAIIEDEFASEISANRSTKDGYTVMTYDLPRGGRVTHMIAKLSANAQAGGADWLLQE</sequence>
<dbReference type="AlphaFoldDB" id="U4KU72"/>
<evidence type="ECO:0000313" key="1">
    <source>
        <dbReference type="EMBL" id="CCX04482.1"/>
    </source>
</evidence>
<accession>U4KU72</accession>
<evidence type="ECO:0000313" key="2">
    <source>
        <dbReference type="Proteomes" id="UP000018144"/>
    </source>
</evidence>
<dbReference type="OrthoDB" id="2163491at2759"/>
<proteinExistence type="predicted"/>
<organism evidence="1 2">
    <name type="scientific">Pyronema omphalodes (strain CBS 100304)</name>
    <name type="common">Pyronema confluens</name>
    <dbReference type="NCBI Taxonomy" id="1076935"/>
    <lineage>
        <taxon>Eukaryota</taxon>
        <taxon>Fungi</taxon>
        <taxon>Dikarya</taxon>
        <taxon>Ascomycota</taxon>
        <taxon>Pezizomycotina</taxon>
        <taxon>Pezizomycetes</taxon>
        <taxon>Pezizales</taxon>
        <taxon>Pyronemataceae</taxon>
        <taxon>Pyronema</taxon>
    </lineage>
</organism>
<dbReference type="EMBL" id="HF935206">
    <property type="protein sequence ID" value="CCX04482.1"/>
    <property type="molecule type" value="Genomic_DNA"/>
</dbReference>